<reference evidence="2 3" key="1">
    <citation type="submission" date="2017-05" db="EMBL/GenBank/DDBJ databases">
        <authorList>
            <person name="Varghese N."/>
            <person name="Submissions S."/>
        </authorList>
    </citation>
    <scope>NUCLEOTIDE SEQUENCE [LARGE SCALE GENOMIC DNA]</scope>
    <source>
        <strain evidence="2 3">DSM 18015</strain>
    </source>
</reference>
<keyword evidence="3" id="KW-1185">Reference proteome</keyword>
<evidence type="ECO:0000313" key="2">
    <source>
        <dbReference type="EMBL" id="SMP92617.1"/>
    </source>
</evidence>
<dbReference type="InterPro" id="IPR021958">
    <property type="entry name" value="DUF3575"/>
</dbReference>
<name>A0ABY1R1V0_9FLAO</name>
<dbReference type="Pfam" id="PF12099">
    <property type="entry name" value="DUF3575"/>
    <property type="match status" value="1"/>
</dbReference>
<sequence length="205" mass="23811">MKKLFLLGLVSIATFSFAQKNETYIKANALFLPVGMLNVGLERGFSEHITGQADLFISPWKSFAGHQALFGIATIEGRYYFDQAFKHWYLGASVGFGIFNIQKWNYWKEDIYFTKEGEITPYKHNELYQKGFSYMFGLTTGYQFQIGNRWNMDIFLGIGSQQGFYKGYVEYLPETQENRYDRVENWDKSGEIVPFKGGIMISYKL</sequence>
<organism evidence="2 3">
    <name type="scientific">Epilithonimonas pallida</name>
    <dbReference type="NCBI Taxonomy" id="373671"/>
    <lineage>
        <taxon>Bacteria</taxon>
        <taxon>Pseudomonadati</taxon>
        <taxon>Bacteroidota</taxon>
        <taxon>Flavobacteriia</taxon>
        <taxon>Flavobacteriales</taxon>
        <taxon>Weeksellaceae</taxon>
        <taxon>Chryseobacterium group</taxon>
        <taxon>Epilithonimonas</taxon>
    </lineage>
</organism>
<feature type="chain" id="PRO_5045817207" description="DUF3575 domain-containing protein" evidence="1">
    <location>
        <begin position="19"/>
        <end position="205"/>
    </location>
</feature>
<protein>
    <recommendedName>
        <fullName evidence="4">DUF3575 domain-containing protein</fullName>
    </recommendedName>
</protein>
<evidence type="ECO:0000313" key="3">
    <source>
        <dbReference type="Proteomes" id="UP001158050"/>
    </source>
</evidence>
<evidence type="ECO:0000256" key="1">
    <source>
        <dbReference type="SAM" id="SignalP"/>
    </source>
</evidence>
<dbReference type="Proteomes" id="UP001158050">
    <property type="component" value="Unassembled WGS sequence"/>
</dbReference>
<accession>A0ABY1R1V0</accession>
<feature type="signal peptide" evidence="1">
    <location>
        <begin position="1"/>
        <end position="18"/>
    </location>
</feature>
<proteinExistence type="predicted"/>
<dbReference type="EMBL" id="FXUO01000004">
    <property type="protein sequence ID" value="SMP92617.1"/>
    <property type="molecule type" value="Genomic_DNA"/>
</dbReference>
<gene>
    <name evidence="2" type="ORF">SAMN05421679_104122</name>
</gene>
<keyword evidence="1" id="KW-0732">Signal</keyword>
<comment type="caution">
    <text evidence="2">The sequence shown here is derived from an EMBL/GenBank/DDBJ whole genome shotgun (WGS) entry which is preliminary data.</text>
</comment>
<evidence type="ECO:0008006" key="4">
    <source>
        <dbReference type="Google" id="ProtNLM"/>
    </source>
</evidence>